<gene>
    <name evidence="2" type="ORF">R1sor_019307</name>
</gene>
<dbReference type="EMBL" id="JBJQOH010000001">
    <property type="protein sequence ID" value="KAL3701285.1"/>
    <property type="molecule type" value="Genomic_DNA"/>
</dbReference>
<dbReference type="PANTHER" id="PTHR33199">
    <property type="entry name" value="MACPF DOMAIN-CONTAINING PROTEIN CAD1"/>
    <property type="match status" value="1"/>
</dbReference>
<name>A0ABD3IFX4_9MARC</name>
<comment type="caution">
    <text evidence="2">The sequence shown here is derived from an EMBL/GenBank/DDBJ whole genome shotgun (WGS) entry which is preliminary data.</text>
</comment>
<evidence type="ECO:0000313" key="2">
    <source>
        <dbReference type="EMBL" id="KAL3701285.1"/>
    </source>
</evidence>
<dbReference type="InterPro" id="IPR020864">
    <property type="entry name" value="MACPF"/>
</dbReference>
<accession>A0ABD3IFX4</accession>
<evidence type="ECO:0000259" key="1">
    <source>
        <dbReference type="PROSITE" id="PS51412"/>
    </source>
</evidence>
<dbReference type="Pfam" id="PF01823">
    <property type="entry name" value="MACPF"/>
    <property type="match status" value="1"/>
</dbReference>
<keyword evidence="3" id="KW-1185">Reference proteome</keyword>
<dbReference type="PANTHER" id="PTHR33199:SF1">
    <property type="entry name" value="OS01G0958700 PROTEIN"/>
    <property type="match status" value="1"/>
</dbReference>
<reference evidence="2 3" key="1">
    <citation type="submission" date="2024-09" db="EMBL/GenBank/DDBJ databases">
        <title>Chromosome-scale assembly of Riccia sorocarpa.</title>
        <authorList>
            <person name="Paukszto L."/>
        </authorList>
    </citation>
    <scope>NUCLEOTIDE SEQUENCE [LARGE SCALE GENOMIC DNA]</scope>
    <source>
        <strain evidence="2">LP-2024</strain>
        <tissue evidence="2">Aerial parts of the thallus</tissue>
    </source>
</reference>
<dbReference type="Proteomes" id="UP001633002">
    <property type="component" value="Unassembled WGS sequence"/>
</dbReference>
<dbReference type="PROSITE" id="PS51412">
    <property type="entry name" value="MACPF_2"/>
    <property type="match status" value="1"/>
</dbReference>
<dbReference type="AlphaFoldDB" id="A0ABD3IFX4"/>
<dbReference type="SMART" id="SM00457">
    <property type="entry name" value="MACPF"/>
    <property type="match status" value="1"/>
</dbReference>
<protein>
    <recommendedName>
        <fullName evidence="1">MACPF domain-containing protein</fullName>
    </recommendedName>
</protein>
<feature type="domain" description="MACPF" evidence="1">
    <location>
        <begin position="11"/>
        <end position="314"/>
    </location>
</feature>
<dbReference type="InterPro" id="IPR044663">
    <property type="entry name" value="CAD1/NSL1-like"/>
</dbReference>
<sequence length="631" mass="70074">MRSQLRNSGQPKFSTPAEKIAYEAAQALGRGFDVTTDFRIGSCKNLRLIELEVENLQDLITPTGVVIPNVSGDIRLDKGERTRYKSDVLPFHQMAERFNQGASITGKMPLGLFNAMYSFTGSWQTDANATKSLALDGWFITLYTLQLTRSSPALIDQVKAAVPTVWDPKALASFIEKYGTHIVVSVKVGGKDVIYVRQHQSSPLQPTEVAKLIQKFAEQRFQSPSSESTSFELRERSGKEKDVEIICRRRGGNDMVEIHNEWLRTVSDSPDVIAMTFVPINALLNGVAGVGFLSQAINLYLRCMTLVPQKASRVRISLEYNLLTLNGPVSPVACMAPDKPPLEDLPYFLEFQVQKQWSPAFDMPLGPPRKEPACPSLQFSLMGPKLYVSTSQVSVGRRPVTGLRLFLEGKKSNRLAIHLQHLSSLPKILQPYWDTHVAIGAPVWKEPEEQDSRWFEPVLWKNFSHVSTAPVECNDSWVGESTGTFVVTGAQLQVWNFGMKNVLFLRLLYFKVPGCSIRRSVWDHTPPSGVKSGLLRSLVSGPFPPSGSQPAKPLPINQNSAVFQGAPKQPAPNPKLLKYVDMTEMTKGPKDLPGHWLVTGAKLDVETGKISVHVKYSLLHYEGEPSSSFNS</sequence>
<proteinExistence type="predicted"/>
<evidence type="ECO:0000313" key="3">
    <source>
        <dbReference type="Proteomes" id="UP001633002"/>
    </source>
</evidence>
<organism evidence="2 3">
    <name type="scientific">Riccia sorocarpa</name>
    <dbReference type="NCBI Taxonomy" id="122646"/>
    <lineage>
        <taxon>Eukaryota</taxon>
        <taxon>Viridiplantae</taxon>
        <taxon>Streptophyta</taxon>
        <taxon>Embryophyta</taxon>
        <taxon>Marchantiophyta</taxon>
        <taxon>Marchantiopsida</taxon>
        <taxon>Marchantiidae</taxon>
        <taxon>Marchantiales</taxon>
        <taxon>Ricciaceae</taxon>
        <taxon>Riccia</taxon>
    </lineage>
</organism>